<comment type="caution">
    <text evidence="1">The sequence shown here is derived from an EMBL/GenBank/DDBJ whole genome shotgun (WGS) entry which is preliminary data.</text>
</comment>
<organism evidence="1 2">
    <name type="scientific">Candidatus Uhrbacteria bacterium RIFCSPLOWO2_02_FULL_51_9</name>
    <dbReference type="NCBI Taxonomy" id="1802410"/>
    <lineage>
        <taxon>Bacteria</taxon>
        <taxon>Candidatus Uhriibacteriota</taxon>
    </lineage>
</organism>
<protein>
    <submittedName>
        <fullName evidence="1">Uncharacterized protein</fullName>
    </submittedName>
</protein>
<dbReference type="AlphaFoldDB" id="A0A1F7VFD0"/>
<dbReference type="Proteomes" id="UP000176678">
    <property type="component" value="Unassembled WGS sequence"/>
</dbReference>
<sequence length="217" mass="24142">MENTAISRKENPVSKYGHRPHNWFEAVVNKLGGEQGAERFLRGELVVSEPTRAWREEDGVIYFSVASNGTTGKGWITRLESKGLCVGDYAKQLLRSPDFKPTSGVTTEIAVLKSLLFNDNDRITEKIRAEAKKRKFIKPSAEVACLICEMFTDEEIKAMGLVWIVVMHEPIKDSDGDLRLLGASRGGGGGRWLNAYYDGPGDRWIRDGGFAFVSSQV</sequence>
<name>A0A1F7VFD0_9BACT</name>
<evidence type="ECO:0000313" key="2">
    <source>
        <dbReference type="Proteomes" id="UP000176678"/>
    </source>
</evidence>
<accession>A0A1F7VFD0</accession>
<gene>
    <name evidence="1" type="ORF">A3H75_00100</name>
</gene>
<dbReference type="EMBL" id="MGES01000013">
    <property type="protein sequence ID" value="OGL89131.1"/>
    <property type="molecule type" value="Genomic_DNA"/>
</dbReference>
<proteinExistence type="predicted"/>
<reference evidence="1 2" key="1">
    <citation type="journal article" date="2016" name="Nat. Commun.">
        <title>Thousands of microbial genomes shed light on interconnected biogeochemical processes in an aquifer system.</title>
        <authorList>
            <person name="Anantharaman K."/>
            <person name="Brown C.T."/>
            <person name="Hug L.A."/>
            <person name="Sharon I."/>
            <person name="Castelle C.J."/>
            <person name="Probst A.J."/>
            <person name="Thomas B.C."/>
            <person name="Singh A."/>
            <person name="Wilkins M.J."/>
            <person name="Karaoz U."/>
            <person name="Brodie E.L."/>
            <person name="Williams K.H."/>
            <person name="Hubbard S.S."/>
            <person name="Banfield J.F."/>
        </authorList>
    </citation>
    <scope>NUCLEOTIDE SEQUENCE [LARGE SCALE GENOMIC DNA]</scope>
</reference>
<evidence type="ECO:0000313" key="1">
    <source>
        <dbReference type="EMBL" id="OGL89131.1"/>
    </source>
</evidence>